<feature type="region of interest" description="Disordered" evidence="5">
    <location>
        <begin position="1"/>
        <end position="20"/>
    </location>
</feature>
<dbReference type="PANTHER" id="PTHR12570">
    <property type="match status" value="1"/>
</dbReference>
<evidence type="ECO:0000256" key="4">
    <source>
        <dbReference type="ARBA" id="ARBA00023136"/>
    </source>
</evidence>
<comment type="caution">
    <text evidence="6">The sequence shown here is derived from an EMBL/GenBank/DDBJ whole genome shotgun (WGS) entry which is preliminary data.</text>
</comment>
<evidence type="ECO:0000313" key="7">
    <source>
        <dbReference type="Proteomes" id="UP001465668"/>
    </source>
</evidence>
<protein>
    <submittedName>
        <fullName evidence="6">Magnesium transporter</fullName>
    </submittedName>
</protein>
<name>A0ABR2XXG5_9PEZI</name>
<reference evidence="6 7" key="1">
    <citation type="submission" date="2024-02" db="EMBL/GenBank/DDBJ databases">
        <title>First draft genome assembly of two strains of Seiridium cardinale.</title>
        <authorList>
            <person name="Emiliani G."/>
            <person name="Scali E."/>
        </authorList>
    </citation>
    <scope>NUCLEOTIDE SEQUENCE [LARGE SCALE GENOMIC DNA]</scope>
    <source>
        <strain evidence="6 7">BM-138-000479</strain>
    </source>
</reference>
<evidence type="ECO:0000256" key="3">
    <source>
        <dbReference type="ARBA" id="ARBA00022989"/>
    </source>
</evidence>
<evidence type="ECO:0000256" key="1">
    <source>
        <dbReference type="ARBA" id="ARBA00004141"/>
    </source>
</evidence>
<dbReference type="InterPro" id="IPR008521">
    <property type="entry name" value="Mg_trans_NIPA"/>
</dbReference>
<evidence type="ECO:0000256" key="2">
    <source>
        <dbReference type="ARBA" id="ARBA00022692"/>
    </source>
</evidence>
<evidence type="ECO:0000256" key="5">
    <source>
        <dbReference type="SAM" id="MobiDB-lite"/>
    </source>
</evidence>
<keyword evidence="4" id="KW-0472">Membrane</keyword>
<keyword evidence="2" id="KW-0812">Transmembrane</keyword>
<evidence type="ECO:0000313" key="6">
    <source>
        <dbReference type="EMBL" id="KAK9778501.1"/>
    </source>
</evidence>
<organism evidence="6 7">
    <name type="scientific">Seiridium cardinale</name>
    <dbReference type="NCBI Taxonomy" id="138064"/>
    <lineage>
        <taxon>Eukaryota</taxon>
        <taxon>Fungi</taxon>
        <taxon>Dikarya</taxon>
        <taxon>Ascomycota</taxon>
        <taxon>Pezizomycotina</taxon>
        <taxon>Sordariomycetes</taxon>
        <taxon>Xylariomycetidae</taxon>
        <taxon>Amphisphaeriales</taxon>
        <taxon>Sporocadaceae</taxon>
        <taxon>Seiridium</taxon>
    </lineage>
</organism>
<dbReference type="EMBL" id="JARVKM010000015">
    <property type="protein sequence ID" value="KAK9778501.1"/>
    <property type="molecule type" value="Genomic_DNA"/>
</dbReference>
<sequence length="131" mass="13892">MAPKPARRLSISTKSRPAAPNRPADLALFAGPAVFDGRYIGVPLALCSSVAIGFSYVTTKVGPKDAAERHGFSGNGYEYFRNPTWWTVKEELNVVGKLGGVMCLDGSVLIVANAPPDKMVESIGEILELAG</sequence>
<keyword evidence="7" id="KW-1185">Reference proteome</keyword>
<keyword evidence="3" id="KW-1133">Transmembrane helix</keyword>
<dbReference type="Proteomes" id="UP001465668">
    <property type="component" value="Unassembled WGS sequence"/>
</dbReference>
<proteinExistence type="predicted"/>
<dbReference type="PANTHER" id="PTHR12570:SF85">
    <property type="entry name" value="DUF803 DOMAIN MEMBRANE PROTEIN (AFU_ORTHOLOGUE AFUA_1G15880)"/>
    <property type="match status" value="1"/>
</dbReference>
<comment type="subcellular location">
    <subcellularLocation>
        <location evidence="1">Membrane</location>
        <topology evidence="1">Multi-pass membrane protein</topology>
    </subcellularLocation>
</comment>
<gene>
    <name evidence="6" type="ORF">SCAR479_04523</name>
</gene>
<accession>A0ABR2XXG5</accession>